<gene>
    <name evidence="1" type="ORF">L1987_15939</name>
</gene>
<reference evidence="1 2" key="2">
    <citation type="journal article" date="2022" name="Mol. Ecol. Resour.">
        <title>The genomes of chicory, endive, great burdock and yacon provide insights into Asteraceae paleo-polyploidization history and plant inulin production.</title>
        <authorList>
            <person name="Fan W."/>
            <person name="Wang S."/>
            <person name="Wang H."/>
            <person name="Wang A."/>
            <person name="Jiang F."/>
            <person name="Liu H."/>
            <person name="Zhao H."/>
            <person name="Xu D."/>
            <person name="Zhang Y."/>
        </authorList>
    </citation>
    <scope>NUCLEOTIDE SEQUENCE [LARGE SCALE GENOMIC DNA]</scope>
    <source>
        <strain evidence="2">cv. Yunnan</strain>
        <tissue evidence="1">Leaves</tissue>
    </source>
</reference>
<reference evidence="2" key="1">
    <citation type="journal article" date="2022" name="Mol. Ecol. Resour.">
        <title>The genomes of chicory, endive, great burdock and yacon provide insights into Asteraceae palaeo-polyploidization history and plant inulin production.</title>
        <authorList>
            <person name="Fan W."/>
            <person name="Wang S."/>
            <person name="Wang H."/>
            <person name="Wang A."/>
            <person name="Jiang F."/>
            <person name="Liu H."/>
            <person name="Zhao H."/>
            <person name="Xu D."/>
            <person name="Zhang Y."/>
        </authorList>
    </citation>
    <scope>NUCLEOTIDE SEQUENCE [LARGE SCALE GENOMIC DNA]</scope>
    <source>
        <strain evidence="2">cv. Yunnan</strain>
    </source>
</reference>
<sequence>MVQPGKGELLSSPCSARDSMECMGDTGCSVQQEVDSLGVETLSGSVLLRWDKGVFWTCLGQTLRHYSYDWCRYRSGGSSWLPGDCCVGCGDVQLLDLLSYLLGWGVIKGTTCFFFIREPYCDAWGSFP</sequence>
<proteinExistence type="predicted"/>
<organism evidence="1 2">
    <name type="scientific">Smallanthus sonchifolius</name>
    <dbReference type="NCBI Taxonomy" id="185202"/>
    <lineage>
        <taxon>Eukaryota</taxon>
        <taxon>Viridiplantae</taxon>
        <taxon>Streptophyta</taxon>
        <taxon>Embryophyta</taxon>
        <taxon>Tracheophyta</taxon>
        <taxon>Spermatophyta</taxon>
        <taxon>Magnoliopsida</taxon>
        <taxon>eudicotyledons</taxon>
        <taxon>Gunneridae</taxon>
        <taxon>Pentapetalae</taxon>
        <taxon>asterids</taxon>
        <taxon>campanulids</taxon>
        <taxon>Asterales</taxon>
        <taxon>Asteraceae</taxon>
        <taxon>Asteroideae</taxon>
        <taxon>Heliantheae alliance</taxon>
        <taxon>Millerieae</taxon>
        <taxon>Smallanthus</taxon>
    </lineage>
</organism>
<name>A0ACB9J7Y3_9ASTR</name>
<dbReference type="Proteomes" id="UP001056120">
    <property type="component" value="Linkage Group LG05"/>
</dbReference>
<protein>
    <submittedName>
        <fullName evidence="1">Uncharacterized protein</fullName>
    </submittedName>
</protein>
<comment type="caution">
    <text evidence="1">The sequence shown here is derived from an EMBL/GenBank/DDBJ whole genome shotgun (WGS) entry which is preliminary data.</text>
</comment>
<evidence type="ECO:0000313" key="2">
    <source>
        <dbReference type="Proteomes" id="UP001056120"/>
    </source>
</evidence>
<accession>A0ACB9J7Y3</accession>
<dbReference type="EMBL" id="CM042022">
    <property type="protein sequence ID" value="KAI3816246.1"/>
    <property type="molecule type" value="Genomic_DNA"/>
</dbReference>
<evidence type="ECO:0000313" key="1">
    <source>
        <dbReference type="EMBL" id="KAI3816246.1"/>
    </source>
</evidence>
<keyword evidence="2" id="KW-1185">Reference proteome</keyword>